<evidence type="ECO:0000313" key="2">
    <source>
        <dbReference type="Proteomes" id="UP001177260"/>
    </source>
</evidence>
<dbReference type="Proteomes" id="UP001177260">
    <property type="component" value="Unassembled WGS sequence"/>
</dbReference>
<name>A0ACC3ALH7_9EURO</name>
<protein>
    <submittedName>
        <fullName evidence="1">Suppressor of tub2 mutation</fullName>
    </submittedName>
</protein>
<accession>A0ACC3ALH7</accession>
<dbReference type="EMBL" id="JAOPJF010000169">
    <property type="protein sequence ID" value="KAK1138301.1"/>
    <property type="molecule type" value="Genomic_DNA"/>
</dbReference>
<comment type="caution">
    <text evidence="1">The sequence shown here is derived from an EMBL/GenBank/DDBJ whole genome shotgun (WGS) entry which is preliminary data.</text>
</comment>
<keyword evidence="2" id="KW-1185">Reference proteome</keyword>
<reference evidence="1 2" key="1">
    <citation type="journal article" date="2023" name="ACS Omega">
        <title>Identification of the Neoaspergillic Acid Biosynthesis Gene Cluster by Establishing an In Vitro CRISPR-Ribonucleoprotein Genetic System in Aspergillus melleus.</title>
        <authorList>
            <person name="Yuan B."/>
            <person name="Grau M.F."/>
            <person name="Murata R.M."/>
            <person name="Torok T."/>
            <person name="Venkateswaran K."/>
            <person name="Stajich J.E."/>
            <person name="Wang C.C.C."/>
        </authorList>
    </citation>
    <scope>NUCLEOTIDE SEQUENCE [LARGE SCALE GENOMIC DNA]</scope>
    <source>
        <strain evidence="1 2">IMV 1140</strain>
    </source>
</reference>
<evidence type="ECO:0000313" key="1">
    <source>
        <dbReference type="EMBL" id="KAK1138301.1"/>
    </source>
</evidence>
<gene>
    <name evidence="1" type="primary">STU1</name>
    <name evidence="1" type="ORF">N8T08_002860</name>
</gene>
<organism evidence="1 2">
    <name type="scientific">Aspergillus melleus</name>
    <dbReference type="NCBI Taxonomy" id="138277"/>
    <lineage>
        <taxon>Eukaryota</taxon>
        <taxon>Fungi</taxon>
        <taxon>Dikarya</taxon>
        <taxon>Ascomycota</taxon>
        <taxon>Pezizomycotina</taxon>
        <taxon>Eurotiomycetes</taxon>
        <taxon>Eurotiomycetidae</taxon>
        <taxon>Eurotiales</taxon>
        <taxon>Aspergillaceae</taxon>
        <taxon>Aspergillus</taxon>
        <taxon>Aspergillus subgen. Circumdati</taxon>
    </lineage>
</organism>
<proteinExistence type="predicted"/>
<sequence length="1453" mass="161949">MSLQFIDTAISVLFFLLHVLLSPFTFASTFASRCFSFVSSPFSYIFSKLSSIAKRIFLSIKSSLAYCTSWLIIPCLFTAAGASYVTRIIVSASSSTIYYSAVEGFRSVLGLQRKMEPKADRLLQTLRDQNASMDAKVENLLAIKADIKQNNVPEDALPSLFDAIKLGISSNYTRYCGAAFSTLGNLVKRLSSQEQQRLIATFARVLYPVLLDRLGDQKERIRTHAFHAFVDFWPASQREVEEAVLGTALTGKNPRARQTAISWLLHMTKNHGLAFRDYVPDVIRCLQNADVSVRDTAKNTLVELFMDENDESKTFLKVELNNPANKPARQAIRDWILEQIGPFDEVPASYGMQQIYMMRERAIGRHEEKCKSDEKHLAFHEKRLARKEFQFDADKAFNVDALRRRLHLDESSNTDHSIAPRRQDPPRSKTPLAENALQLQRSAHTIPTWDEADVAPLIIRSSRQLEDIFTTMIPDFDGRETEKNWDKREKHVIILRQVVIGNAPRDYSQVFYPGIKAQLDNVFKAVLSLRTTLSSHGCYFVIDMARWLGPGIDGMVEIIVQNLFKVCVLSKKITAQNGNKAMIAVIANVSYNPRLLSHVQSATTDKSVQLRLFAAEWLRTIINRHTSIKAAIEHGNGLNLITTCIKKGLADANPNVRDEMRHTYWDFYVAWPAKANTIASDLDMKSRLLLDKNPHKPKEQQPGISPAEESSAPAPPEKSRSALKSAIAAQRRAHHLKAKAVEESPAVAGPSTLHSAPVRPRFRRPEGDRPASAELHAPPAAPLTPFDRDVDQRSPSDDWKGLAKFEPKKPRLVGGRFTSRAKPVVVGQGDSGEATKAVVAGRQDDINDTDASVQRPIESISGVHVDDSHVTAQGPTESMSEVQIDDSHVTTQGPAEITSGVQIDDSHVTAQGPTKSMPEVHIDDSHVTAQGPTKSMPEVQIDDSHVTAQGPAEITSGVHVDDSHVTAQGPTKSMPEVHIDDSHVTAQGPTKSMPEVHIDDSYITARGPAEIMSERQRGKMPMREVGQRTTSTSLENMVVFDPLRIVSLSKEPDFRRPTSPADSGRILCMSQSGEIYDKKQSARGPSTPAHFPPTDPHLAYLLASSPSEPPSDADWNFDDSLLSENFLWKDFNGESSSPREVHGIIDSRVADEDISWVEEIRGERKKDSPQAMDSAQMGQAQTVHEVPQASLIVDPDPRSTQELPLMQKQRWPVGPRCEPAYERTPEEDLQFAGALLERSEERSNRRAPVSSSPASQNPNRMDPHGFRRLRRVLESSDETEISQEQQHELVLALLNTLERGHPTVKSAPDTALLPVLDVLEHTIKGREGEKKRFTPKLYYLTTISFLETRGRYDASCYFAVRLDEVATRIVHAELGEALRHQNASGLSLAEDIVLRIGSLVSEQLEGVHAEVRRLVVQVCVHLHAMVKEDRFWELLGTTSTGSRNLLTYYLARG</sequence>